<protein>
    <submittedName>
        <fullName evidence="2">ATP-dependent DNA ligase</fullName>
    </submittedName>
</protein>
<keyword evidence="2" id="KW-0436">Ligase</keyword>
<dbReference type="OrthoDB" id="9802472at2"/>
<dbReference type="RefSeq" id="WP_154364457.1">
    <property type="nucleotide sequence ID" value="NZ_WKJH01000002.1"/>
</dbReference>
<reference evidence="2 3" key="1">
    <citation type="submission" date="2019-11" db="EMBL/GenBank/DDBJ databases">
        <title>Maribacter lutea sp. nov., a marine bacterium isolated from intertidal sand.</title>
        <authorList>
            <person name="Liu A."/>
        </authorList>
    </citation>
    <scope>NUCLEOTIDE SEQUENCE [LARGE SCALE GENOMIC DNA]</scope>
    <source>
        <strain evidence="2 3">RZ05</strain>
    </source>
</reference>
<sequence>MVFSETGYKDKVFFPKSGITKRELIQYYERIAPFMLPYLIDRPLTLHRFPDGIAQKGFFQKHASDYFPDWIKTVKIKKKDGWVNHVLCNDQDTLTYLAYQGTISFHITLSRLGKLDYPDRLIFDLDPSGNDFEQVMNGAQVLRKLLGETLNLPTYFMLTGSKGVHVVVPLMCVENFDEVRAFTKQIAFYLAEKYPEDFTIAMRKDQRQGRLFIDYLRNSYAQTAICPFSVRAFENAPIALPVSWAELQVIKSSQAFTIKSIFKRIMKVEDPWKDFQQNAVILSSPKKKMQNLIGTED</sequence>
<dbReference type="Proteomes" id="UP000443153">
    <property type="component" value="Unassembled WGS sequence"/>
</dbReference>
<name>A0A6I2MLQ2_9FLAO</name>
<evidence type="ECO:0000313" key="3">
    <source>
        <dbReference type="Proteomes" id="UP000443153"/>
    </source>
</evidence>
<keyword evidence="3" id="KW-1185">Reference proteome</keyword>
<dbReference type="EMBL" id="WKJH01000002">
    <property type="protein sequence ID" value="MRX63549.1"/>
    <property type="molecule type" value="Genomic_DNA"/>
</dbReference>
<evidence type="ECO:0000259" key="1">
    <source>
        <dbReference type="Pfam" id="PF21686"/>
    </source>
</evidence>
<dbReference type="NCBIfam" id="TIGR02778">
    <property type="entry name" value="ligD_pol"/>
    <property type="match status" value="1"/>
</dbReference>
<dbReference type="Pfam" id="PF21686">
    <property type="entry name" value="LigD_Prim-Pol"/>
    <property type="match status" value="1"/>
</dbReference>
<dbReference type="SUPFAM" id="SSF56747">
    <property type="entry name" value="Prim-pol domain"/>
    <property type="match status" value="1"/>
</dbReference>
<organism evidence="2 3">
    <name type="scientific">Maribacter luteus</name>
    <dbReference type="NCBI Taxonomy" id="2594478"/>
    <lineage>
        <taxon>Bacteria</taxon>
        <taxon>Pseudomonadati</taxon>
        <taxon>Bacteroidota</taxon>
        <taxon>Flavobacteriia</taxon>
        <taxon>Flavobacteriales</taxon>
        <taxon>Flavobacteriaceae</taxon>
        <taxon>Maribacter</taxon>
    </lineage>
</organism>
<dbReference type="PANTHER" id="PTHR42705">
    <property type="entry name" value="BIFUNCTIONAL NON-HOMOLOGOUS END JOINING PROTEIN LIGD"/>
    <property type="match status" value="1"/>
</dbReference>
<feature type="domain" description="DNA ligase D polymerase" evidence="1">
    <location>
        <begin position="20"/>
        <end position="272"/>
    </location>
</feature>
<dbReference type="InterPro" id="IPR052171">
    <property type="entry name" value="NHEJ_LigD"/>
</dbReference>
<dbReference type="AlphaFoldDB" id="A0A6I2MLQ2"/>
<comment type="caution">
    <text evidence="2">The sequence shown here is derived from an EMBL/GenBank/DDBJ whole genome shotgun (WGS) entry which is preliminary data.</text>
</comment>
<dbReference type="CDD" id="cd04861">
    <property type="entry name" value="LigD_Pol_like"/>
    <property type="match status" value="1"/>
</dbReference>
<gene>
    <name evidence="2" type="ORF">GJ691_05145</name>
</gene>
<dbReference type="PANTHER" id="PTHR42705:SF2">
    <property type="entry name" value="BIFUNCTIONAL NON-HOMOLOGOUS END JOINING PROTEIN LIGD"/>
    <property type="match status" value="1"/>
</dbReference>
<dbReference type="Gene3D" id="3.90.920.10">
    <property type="entry name" value="DNA primase, PRIM domain"/>
    <property type="match status" value="1"/>
</dbReference>
<dbReference type="InterPro" id="IPR014145">
    <property type="entry name" value="LigD_pol_dom"/>
</dbReference>
<evidence type="ECO:0000313" key="2">
    <source>
        <dbReference type="EMBL" id="MRX63549.1"/>
    </source>
</evidence>
<accession>A0A6I2MLQ2</accession>
<proteinExistence type="predicted"/>
<dbReference type="GO" id="GO:0016874">
    <property type="term" value="F:ligase activity"/>
    <property type="evidence" value="ECO:0007669"/>
    <property type="project" value="UniProtKB-KW"/>
</dbReference>